<proteinExistence type="predicted"/>
<evidence type="ECO:0000313" key="4">
    <source>
        <dbReference type="EMBL" id="SDI59961.1"/>
    </source>
</evidence>
<dbReference type="EMBL" id="LVEO01000018">
    <property type="protein sequence ID" value="OCB71605.1"/>
    <property type="molecule type" value="Genomic_DNA"/>
</dbReference>
<reference evidence="5" key="1">
    <citation type="submission" date="2016-03" db="EMBL/GenBank/DDBJ databases">
        <title>Draft genome sequence of Paenibacillus glacialis DSM 22343.</title>
        <authorList>
            <person name="Shin S.-K."/>
            <person name="Yi H."/>
        </authorList>
    </citation>
    <scope>NUCLEOTIDE SEQUENCE [LARGE SCALE GENOMIC DNA]</scope>
    <source>
        <strain evidence="5">NBRC 105008</strain>
    </source>
</reference>
<dbReference type="InterPro" id="IPR058916">
    <property type="entry name" value="PH_40"/>
</dbReference>
<comment type="caution">
    <text evidence="3">The sequence shown here is derived from an EMBL/GenBank/DDBJ whole genome shotgun (WGS) entry which is preliminary data.</text>
</comment>
<dbReference type="Pfam" id="PF26566">
    <property type="entry name" value="PH_40"/>
    <property type="match status" value="1"/>
</dbReference>
<dbReference type="Proteomes" id="UP000182367">
    <property type="component" value="Unassembled WGS sequence"/>
</dbReference>
<dbReference type="EMBL" id="FNEO01000001">
    <property type="protein sequence ID" value="SDI59961.1"/>
    <property type="molecule type" value="Genomic_DNA"/>
</dbReference>
<dbReference type="AlphaFoldDB" id="A0A1B9DPK4"/>
<keyword evidence="1" id="KW-1133">Transmembrane helix</keyword>
<evidence type="ECO:0000313" key="5">
    <source>
        <dbReference type="Proteomes" id="UP000093226"/>
    </source>
</evidence>
<evidence type="ECO:0000256" key="1">
    <source>
        <dbReference type="SAM" id="Phobius"/>
    </source>
</evidence>
<evidence type="ECO:0000259" key="2">
    <source>
        <dbReference type="Pfam" id="PF26566"/>
    </source>
</evidence>
<name>A0A1B9DPK4_9FLAO</name>
<dbReference type="OrthoDB" id="1358159at2"/>
<keyword evidence="6" id="KW-1185">Reference proteome</keyword>
<feature type="transmembrane region" description="Helical" evidence="1">
    <location>
        <begin position="40"/>
        <end position="59"/>
    </location>
</feature>
<accession>A0A1B9DPK4</accession>
<reference evidence="3" key="2">
    <citation type="submission" date="2016-03" db="EMBL/GenBank/DDBJ databases">
        <authorList>
            <person name="Ploux O."/>
        </authorList>
    </citation>
    <scope>NUCLEOTIDE SEQUENCE</scope>
    <source>
        <strain evidence="3">NBRC 105008</strain>
    </source>
</reference>
<reference evidence="4 6" key="3">
    <citation type="submission" date="2016-10" db="EMBL/GenBank/DDBJ databases">
        <authorList>
            <person name="Varghese N."/>
            <person name="Submissions S."/>
        </authorList>
    </citation>
    <scope>NUCLEOTIDE SEQUENCE [LARGE SCALE GENOMIC DNA]</scope>
    <source>
        <strain evidence="4 6">Gm-149</strain>
    </source>
</reference>
<organism evidence="3 5">
    <name type="scientific">Flavobacterium glycines</name>
    <dbReference type="NCBI Taxonomy" id="551990"/>
    <lineage>
        <taxon>Bacteria</taxon>
        <taxon>Pseudomonadati</taxon>
        <taxon>Bacteroidota</taxon>
        <taxon>Flavobacteriia</taxon>
        <taxon>Flavobacteriales</taxon>
        <taxon>Flavobacteriaceae</taxon>
        <taxon>Flavobacterium</taxon>
    </lineage>
</organism>
<feature type="domain" description="PH" evidence="2">
    <location>
        <begin position="35"/>
        <end position="162"/>
    </location>
</feature>
<evidence type="ECO:0000313" key="6">
    <source>
        <dbReference type="Proteomes" id="UP000182367"/>
    </source>
</evidence>
<gene>
    <name evidence="3" type="ORF">FBGL_10275</name>
    <name evidence="4" type="ORF">SAMN05192550_0312</name>
</gene>
<dbReference type="Proteomes" id="UP000093226">
    <property type="component" value="Unassembled WGS sequence"/>
</dbReference>
<dbReference type="STRING" id="551990.SAMN05192550_0312"/>
<sequence>MSIKYYSEEDACASLDKTVGKFNKSGYMKISVKIFSHFQMLKNLILASLVCLILMAIIYNELTFKITTYLFVYFFVMYFLPVFILHINYYIKSSHSSFIIDQNKLIYISNNKEKIIEANQIIKISIFMNGLKDSGFRNFAFESYYYSQLELINNENIIITCLHSNKIDKILADNFKEVEIVKVKTFFPIITYDC</sequence>
<feature type="transmembrane region" description="Helical" evidence="1">
    <location>
        <begin position="71"/>
        <end position="91"/>
    </location>
</feature>
<keyword evidence="1" id="KW-0472">Membrane</keyword>
<protein>
    <recommendedName>
        <fullName evidence="2">PH domain-containing protein</fullName>
    </recommendedName>
</protein>
<evidence type="ECO:0000313" key="3">
    <source>
        <dbReference type="EMBL" id="OCB71605.1"/>
    </source>
</evidence>
<keyword evidence="1" id="KW-0812">Transmembrane</keyword>
<dbReference type="RefSeq" id="WP_066328314.1">
    <property type="nucleotide sequence ID" value="NZ_BJVF01000001.1"/>
</dbReference>